<dbReference type="Pfam" id="PF03706">
    <property type="entry name" value="LPG_synthase_TM"/>
    <property type="match status" value="1"/>
</dbReference>
<evidence type="ECO:0000256" key="3">
    <source>
        <dbReference type="ARBA" id="ARBA00022692"/>
    </source>
</evidence>
<evidence type="ECO:0000256" key="4">
    <source>
        <dbReference type="ARBA" id="ARBA00022989"/>
    </source>
</evidence>
<gene>
    <name evidence="7" type="ORF">WKV53_03275</name>
</gene>
<comment type="caution">
    <text evidence="7">The sequence shown here is derived from an EMBL/GenBank/DDBJ whole genome shotgun (WGS) entry which is preliminary data.</text>
</comment>
<feature type="transmembrane region" description="Helical" evidence="6">
    <location>
        <begin position="161"/>
        <end position="182"/>
    </location>
</feature>
<comment type="subcellular location">
    <subcellularLocation>
        <location evidence="1">Cell membrane</location>
        <topology evidence="1">Multi-pass membrane protein</topology>
    </subcellularLocation>
</comment>
<accession>A0ABU9AP80</accession>
<keyword evidence="4 6" id="KW-1133">Transmembrane helix</keyword>
<dbReference type="InterPro" id="IPR022791">
    <property type="entry name" value="L-PG_synthase/AglD"/>
</dbReference>
<evidence type="ECO:0000256" key="2">
    <source>
        <dbReference type="ARBA" id="ARBA00022475"/>
    </source>
</evidence>
<feature type="transmembrane region" description="Helical" evidence="6">
    <location>
        <begin position="290"/>
        <end position="315"/>
    </location>
</feature>
<keyword evidence="3 6" id="KW-0812">Transmembrane</keyword>
<feature type="transmembrane region" description="Helical" evidence="6">
    <location>
        <begin position="74"/>
        <end position="95"/>
    </location>
</feature>
<keyword evidence="8" id="KW-1185">Reference proteome</keyword>
<keyword evidence="5 6" id="KW-0472">Membrane</keyword>
<reference evidence="7 8" key="1">
    <citation type="submission" date="2024-04" db="EMBL/GenBank/DDBJ databases">
        <title>Luteolibacter sp. isolated from soil.</title>
        <authorList>
            <person name="An J."/>
        </authorList>
    </citation>
    <scope>NUCLEOTIDE SEQUENCE [LARGE SCALE GENOMIC DNA]</scope>
    <source>
        <strain evidence="7 8">Y139</strain>
    </source>
</reference>
<protein>
    <submittedName>
        <fullName evidence="7">Lysylphosphatidylglycerol synthase transmembrane domain-containing protein</fullName>
    </submittedName>
</protein>
<dbReference type="PANTHER" id="PTHR40277:SF1">
    <property type="entry name" value="BLL5419 PROTEIN"/>
    <property type="match status" value="1"/>
</dbReference>
<evidence type="ECO:0000256" key="5">
    <source>
        <dbReference type="ARBA" id="ARBA00023136"/>
    </source>
</evidence>
<evidence type="ECO:0000313" key="7">
    <source>
        <dbReference type="EMBL" id="MEK7949499.1"/>
    </source>
</evidence>
<feature type="transmembrane region" description="Helical" evidence="6">
    <location>
        <begin position="40"/>
        <end position="62"/>
    </location>
</feature>
<dbReference type="Proteomes" id="UP001371305">
    <property type="component" value="Unassembled WGS sequence"/>
</dbReference>
<dbReference type="PANTHER" id="PTHR40277">
    <property type="entry name" value="BLL5419 PROTEIN"/>
    <property type="match status" value="1"/>
</dbReference>
<evidence type="ECO:0000313" key="8">
    <source>
        <dbReference type="Proteomes" id="UP001371305"/>
    </source>
</evidence>
<dbReference type="RefSeq" id="WP_341402917.1">
    <property type="nucleotide sequence ID" value="NZ_JBBUKT010000001.1"/>
</dbReference>
<evidence type="ECO:0000256" key="1">
    <source>
        <dbReference type="ARBA" id="ARBA00004651"/>
    </source>
</evidence>
<evidence type="ECO:0000256" key="6">
    <source>
        <dbReference type="SAM" id="Phobius"/>
    </source>
</evidence>
<feature type="transmembrane region" description="Helical" evidence="6">
    <location>
        <begin position="214"/>
        <end position="237"/>
    </location>
</feature>
<organism evidence="7 8">
    <name type="scientific">Luteolibacter soli</name>
    <dbReference type="NCBI Taxonomy" id="3135280"/>
    <lineage>
        <taxon>Bacteria</taxon>
        <taxon>Pseudomonadati</taxon>
        <taxon>Verrucomicrobiota</taxon>
        <taxon>Verrucomicrobiia</taxon>
        <taxon>Verrucomicrobiales</taxon>
        <taxon>Verrucomicrobiaceae</taxon>
        <taxon>Luteolibacter</taxon>
    </lineage>
</organism>
<name>A0ABU9AP80_9BACT</name>
<feature type="transmembrane region" description="Helical" evidence="6">
    <location>
        <begin position="115"/>
        <end position="140"/>
    </location>
</feature>
<keyword evidence="2" id="KW-1003">Cell membrane</keyword>
<feature type="transmembrane region" description="Helical" evidence="6">
    <location>
        <begin position="249"/>
        <end position="270"/>
    </location>
</feature>
<dbReference type="EMBL" id="JBBUKT010000001">
    <property type="protein sequence ID" value="MEK7949499.1"/>
    <property type="molecule type" value="Genomic_DNA"/>
</dbReference>
<sequence>MKKWLLFLAKLAFTVGCLWWALSGQRLEESASFWPKNPEWTWALAAIALGGVTVFLSAFRWWLLLVAQGIPVGLWRVSQLTLIGGLFNLMGVSSVTGDAAKIFLLIRDHREQKLAITMSVLVDHLVGLVAMALTFFAVTAGRFQAVESQSELGKTAIKFGWVYFSGGLAMVGLMFVMASPWVNDRIHKRVTNPRIAKMRKVPDIYDVFRKKWKLVLPALAASVVMLPIYYATFWCGVRFVGSDTGFVSVFAAMPVVDAASAMPVSISGIGVREIALKTLMSDLVGLEPGISVLGSLVGFATGTLFWAFAGGLLFLRPSNRTSMKEIEETTQEAEA</sequence>
<proteinExistence type="predicted"/>